<dbReference type="GO" id="GO:0005737">
    <property type="term" value="C:cytoplasm"/>
    <property type="evidence" value="ECO:0000318"/>
    <property type="project" value="GO_Central"/>
</dbReference>
<dbReference type="AlphaFoldDB" id="A0A1L8H1L0"/>
<organism evidence="2 3">
    <name type="scientific">Xenopus laevis</name>
    <name type="common">African clawed frog</name>
    <dbReference type="NCBI Taxonomy" id="8355"/>
    <lineage>
        <taxon>Eukaryota</taxon>
        <taxon>Metazoa</taxon>
        <taxon>Chordata</taxon>
        <taxon>Craniata</taxon>
        <taxon>Vertebrata</taxon>
        <taxon>Euteleostomi</taxon>
        <taxon>Amphibia</taxon>
        <taxon>Batrachia</taxon>
        <taxon>Anura</taxon>
        <taxon>Pipoidea</taxon>
        <taxon>Pipidae</taxon>
        <taxon>Xenopodinae</taxon>
        <taxon>Xenopus</taxon>
        <taxon>Xenopus</taxon>
    </lineage>
</organism>
<evidence type="ECO:0000313" key="4">
    <source>
        <dbReference type="Xenbase" id="XB-GENE-17339603"/>
    </source>
</evidence>
<proteinExistence type="predicted"/>
<dbReference type="GO" id="GO:0007169">
    <property type="term" value="P:cell surface receptor protein tyrosine kinase signaling pathway"/>
    <property type="evidence" value="ECO:0000318"/>
    <property type="project" value="GO_Central"/>
</dbReference>
<dbReference type="SMART" id="SM00252">
    <property type="entry name" value="SH2"/>
    <property type="match status" value="1"/>
</dbReference>
<evidence type="ECO:0000313" key="3">
    <source>
        <dbReference type="RefSeq" id="XP_018108932.1"/>
    </source>
</evidence>
<dbReference type="Bgee" id="108711572">
    <property type="expression patterns" value="Expressed in kidney and 5 other cell types or tissues"/>
</dbReference>
<dbReference type="KEGG" id="xla:108711572"/>
<sequence length="392" mass="44724">MIQIYPHYIYTPSDMHKDSEAYKQTYNYETDRNSRITIQSQCYTVNQCQSDMEDKSTFGNGKNLSRLPPLPPSKPFKTTPLPTTLSNPILYLKESREMLESVVQQQMENLRLKGPGGCEVQEVEEDSDDDIDDIEEDESDLYEPPPCDLQSRELPPIWTPQEHHRMYSDRTFGGSIPQVPPKPERGQKNPWPQGAKYEALFPTRPAVLPKRAPPLPPADRRMSLPCPVLHSAPPGAMEDEDDPYVTVLDMTDTKAESQDNIGPGYPAKHKGGAENMVLLDKPWYAGDMERREAEGALRRINKDGCFLLRQSFAQSNLQPYTLAVLYKDHIYNIPVRLLGPRGYCLGKEGKRHEETFPSIVQLIENYQQEPLYLINHQTKGRESTCLLYPAML</sequence>
<accession>A0A1L8H1L0</accession>
<name>A0A1L8H1L0_XENLA</name>
<dbReference type="GeneID" id="108711572"/>
<evidence type="ECO:0000256" key="1">
    <source>
        <dbReference type="ARBA" id="ARBA00022999"/>
    </source>
</evidence>
<dbReference type="InterPro" id="IPR000980">
    <property type="entry name" value="SH2"/>
</dbReference>
<dbReference type="InterPro" id="IPR036860">
    <property type="entry name" value="SH2_dom_sf"/>
</dbReference>
<dbReference type="AGR" id="Xenbase:XB-GENE-17339603"/>
<dbReference type="STRING" id="8355.A0A1L8H1L0"/>
<keyword evidence="1" id="KW-0727">SH2 domain</keyword>
<dbReference type="Proteomes" id="UP000186698">
    <property type="component" value="Chromosome 3L"/>
</dbReference>
<dbReference type="RefSeq" id="XP_018108932.1">
    <property type="nucleotide sequence ID" value="XM_018253443.2"/>
</dbReference>
<dbReference type="Xenbase" id="XB-GENE-17339603">
    <property type="gene designation" value="sh2d6.L"/>
</dbReference>
<dbReference type="PANTHER" id="PTHR14098">
    <property type="entry name" value="SH2 DOMAIN CONTAINING PROTEIN"/>
    <property type="match status" value="1"/>
</dbReference>
<reference evidence="3" key="1">
    <citation type="submission" date="2025-08" db="UniProtKB">
        <authorList>
            <consortium name="RefSeq"/>
        </authorList>
    </citation>
    <scope>IDENTIFICATION</scope>
    <source>
        <strain evidence="3">J_2021</strain>
        <tissue evidence="3">Erythrocytes</tissue>
    </source>
</reference>
<dbReference type="FunFam" id="3.30.505.10:FF:000016">
    <property type="entry name" value="B-cell linker protein isoform 2"/>
    <property type="match status" value="1"/>
</dbReference>
<dbReference type="OMA" id="SIRTSCH"/>
<dbReference type="GO" id="GO:0035556">
    <property type="term" value="P:intracellular signal transduction"/>
    <property type="evidence" value="ECO:0000318"/>
    <property type="project" value="GO_Central"/>
</dbReference>
<dbReference type="InterPro" id="IPR051751">
    <property type="entry name" value="Immunoreceptor_sig_adapters"/>
</dbReference>
<dbReference type="PROSITE" id="PS50001">
    <property type="entry name" value="SH2"/>
    <property type="match status" value="1"/>
</dbReference>
<dbReference type="SUPFAM" id="SSF55550">
    <property type="entry name" value="SH2 domain"/>
    <property type="match status" value="1"/>
</dbReference>
<keyword evidence="2" id="KW-1185">Reference proteome</keyword>
<dbReference type="OrthoDB" id="10044490at2759"/>
<evidence type="ECO:0000313" key="2">
    <source>
        <dbReference type="Proteomes" id="UP000186698"/>
    </source>
</evidence>
<dbReference type="PANTHER" id="PTHR14098:SF18">
    <property type="entry name" value="SH2 DOMAIN CONTAINING 6"/>
    <property type="match status" value="1"/>
</dbReference>
<dbReference type="CTD" id="108711572"/>
<dbReference type="PRINTS" id="PR00401">
    <property type="entry name" value="SH2DOMAIN"/>
</dbReference>
<dbReference type="PaxDb" id="8355-A0A1L8H1L0"/>
<dbReference type="Gene3D" id="3.30.505.10">
    <property type="entry name" value="SH2 domain"/>
    <property type="match status" value="1"/>
</dbReference>
<gene>
    <name evidence="3 4" type="primary">sh2d6.L</name>
</gene>
<protein>
    <submittedName>
        <fullName evidence="3">B-cell linker protein</fullName>
    </submittedName>
</protein>
<dbReference type="Pfam" id="PF00017">
    <property type="entry name" value="SH2"/>
    <property type="match status" value="1"/>
</dbReference>